<proteinExistence type="predicted"/>
<sequence>MHLPIIQSSTMNTWSELLPEILNTIARKLDFYEDYINFLCVCTSWNNSSTTTTKNLIKNLPSKFPMMFAESNTTEDPKHRTFFLLSNGSTMRNLPLPEAHRQRCISTHGWLLTTGEQEFYTKLVNPLSHTQIKLPELYMFEELYFDRDEWMYYGFCMRKAVFTSSNPLSSDPSFRVIIIWGKSIGFCRPGDGSWTLIDDWEGNLFDIAYHTMRKRLYVVATMGDNTRILLMVTRERHHFKKQDDEYGRYGPYRTSRFQCFVYGLDDGKWSKSASLGGKPVFLGFNLSFAVDGGEGVKQNCVYFTDDLYEPYCGLPDGGGGDVGVYHMVDGRIESVFDSQESVFRGSPPPYGFNQAPFLCYGGSSGNVVMALLVALLDPNAQSTFGLGSSHSWNPQNRIVHNFG</sequence>
<name>A0ACB9CBY4_9ASTR</name>
<dbReference type="EMBL" id="CM042038">
    <property type="protein sequence ID" value="KAI3731667.1"/>
    <property type="molecule type" value="Genomic_DNA"/>
</dbReference>
<reference evidence="1 2" key="2">
    <citation type="journal article" date="2022" name="Mol. Ecol. Resour.">
        <title>The genomes of chicory, endive, great burdock and yacon provide insights into Asteraceae paleo-polyploidization history and plant inulin production.</title>
        <authorList>
            <person name="Fan W."/>
            <person name="Wang S."/>
            <person name="Wang H."/>
            <person name="Wang A."/>
            <person name="Jiang F."/>
            <person name="Liu H."/>
            <person name="Zhao H."/>
            <person name="Xu D."/>
            <person name="Zhang Y."/>
        </authorList>
    </citation>
    <scope>NUCLEOTIDE SEQUENCE [LARGE SCALE GENOMIC DNA]</scope>
    <source>
        <strain evidence="2">cv. Yunnan</strain>
        <tissue evidence="1">Leaves</tissue>
    </source>
</reference>
<accession>A0ACB9CBY4</accession>
<keyword evidence="2" id="KW-1185">Reference proteome</keyword>
<evidence type="ECO:0000313" key="2">
    <source>
        <dbReference type="Proteomes" id="UP001056120"/>
    </source>
</evidence>
<dbReference type="Proteomes" id="UP001056120">
    <property type="component" value="Linkage Group LG21"/>
</dbReference>
<reference evidence="2" key="1">
    <citation type="journal article" date="2022" name="Mol. Ecol. Resour.">
        <title>The genomes of chicory, endive, great burdock and yacon provide insights into Asteraceae palaeo-polyploidization history and plant inulin production.</title>
        <authorList>
            <person name="Fan W."/>
            <person name="Wang S."/>
            <person name="Wang H."/>
            <person name="Wang A."/>
            <person name="Jiang F."/>
            <person name="Liu H."/>
            <person name="Zhao H."/>
            <person name="Xu D."/>
            <person name="Zhang Y."/>
        </authorList>
    </citation>
    <scope>NUCLEOTIDE SEQUENCE [LARGE SCALE GENOMIC DNA]</scope>
    <source>
        <strain evidence="2">cv. Yunnan</strain>
    </source>
</reference>
<comment type="caution">
    <text evidence="1">The sequence shown here is derived from an EMBL/GenBank/DDBJ whole genome shotgun (WGS) entry which is preliminary data.</text>
</comment>
<evidence type="ECO:0000313" key="1">
    <source>
        <dbReference type="EMBL" id="KAI3731667.1"/>
    </source>
</evidence>
<organism evidence="1 2">
    <name type="scientific">Smallanthus sonchifolius</name>
    <dbReference type="NCBI Taxonomy" id="185202"/>
    <lineage>
        <taxon>Eukaryota</taxon>
        <taxon>Viridiplantae</taxon>
        <taxon>Streptophyta</taxon>
        <taxon>Embryophyta</taxon>
        <taxon>Tracheophyta</taxon>
        <taxon>Spermatophyta</taxon>
        <taxon>Magnoliopsida</taxon>
        <taxon>eudicotyledons</taxon>
        <taxon>Gunneridae</taxon>
        <taxon>Pentapetalae</taxon>
        <taxon>asterids</taxon>
        <taxon>campanulids</taxon>
        <taxon>Asterales</taxon>
        <taxon>Asteraceae</taxon>
        <taxon>Asteroideae</taxon>
        <taxon>Heliantheae alliance</taxon>
        <taxon>Millerieae</taxon>
        <taxon>Smallanthus</taxon>
    </lineage>
</organism>
<protein>
    <submittedName>
        <fullName evidence="1">Uncharacterized protein</fullName>
    </submittedName>
</protein>
<gene>
    <name evidence="1" type="ORF">L1987_62856</name>
</gene>